<keyword evidence="3" id="KW-0805">Transcription regulation</keyword>
<dbReference type="PROSITE" id="PS51279">
    <property type="entry name" value="BCNT_C"/>
    <property type="match status" value="1"/>
</dbReference>
<dbReference type="EMBL" id="BLJY01000005">
    <property type="protein sequence ID" value="GFF16021.1"/>
    <property type="molecule type" value="Genomic_DNA"/>
</dbReference>
<feature type="compositionally biased region" description="Acidic residues" evidence="4">
    <location>
        <begin position="11"/>
        <end position="44"/>
    </location>
</feature>
<dbReference type="GO" id="GO:0006325">
    <property type="term" value="P:chromatin organization"/>
    <property type="evidence" value="ECO:0007669"/>
    <property type="project" value="UniProtKB-KW"/>
</dbReference>
<feature type="region of interest" description="Disordered" evidence="4">
    <location>
        <begin position="1"/>
        <end position="120"/>
    </location>
</feature>
<protein>
    <recommendedName>
        <fullName evidence="2 3">SWR1-complex protein 5</fullName>
    </recommendedName>
</protein>
<dbReference type="InterPro" id="IPR027124">
    <property type="entry name" value="Swc5/CFDP1/2"/>
</dbReference>
<keyword evidence="6" id="KW-1185">Reference proteome</keyword>
<comment type="subunit">
    <text evidence="3">Component of the SWR1 chromatin remodeling complex.</text>
</comment>
<keyword evidence="3" id="KW-0539">Nucleus</keyword>
<name>A0A5M3Z4F2_ASPTE</name>
<dbReference type="VEuPathDB" id="FungiDB:ATEG_05143"/>
<comment type="function">
    <text evidence="3">Component of the SWR1 complex which mediates the ATP-dependent exchange of histone H2A for the H2A variant HZT1 leading to transcriptional regulation of selected genes by chromatin remodeling. Involved in chromosome stability.</text>
</comment>
<evidence type="ECO:0000256" key="4">
    <source>
        <dbReference type="SAM" id="MobiDB-lite"/>
    </source>
</evidence>
<comment type="similarity">
    <text evidence="1 3">Belongs to the SWC5 family.</text>
</comment>
<accession>A0A5M3Z4F2</accession>
<evidence type="ECO:0000256" key="1">
    <source>
        <dbReference type="ARBA" id="ARBA00010465"/>
    </source>
</evidence>
<dbReference type="AlphaFoldDB" id="A0A5M3Z4F2"/>
<dbReference type="PANTHER" id="PTHR48295">
    <property type="entry name" value="CRANIOFACIAL DEVELOPMENT PROTEIN 1"/>
    <property type="match status" value="1"/>
</dbReference>
<feature type="compositionally biased region" description="Polar residues" evidence="4">
    <location>
        <begin position="182"/>
        <end position="191"/>
    </location>
</feature>
<dbReference type="InterPro" id="IPR011421">
    <property type="entry name" value="BCNT-C"/>
</dbReference>
<evidence type="ECO:0000256" key="2">
    <source>
        <dbReference type="ARBA" id="ARBA00019138"/>
    </source>
</evidence>
<feature type="compositionally biased region" description="Basic and acidic residues" evidence="4">
    <location>
        <begin position="163"/>
        <end position="179"/>
    </location>
</feature>
<comment type="caution">
    <text evidence="5">The sequence shown here is derived from an EMBL/GenBank/DDBJ whole genome shotgun (WGS) entry which is preliminary data.</text>
</comment>
<keyword evidence="3" id="KW-0804">Transcription</keyword>
<proteinExistence type="inferred from homology"/>
<evidence type="ECO:0000313" key="5">
    <source>
        <dbReference type="EMBL" id="GFF16021.1"/>
    </source>
</evidence>
<feature type="region of interest" description="Disordered" evidence="4">
    <location>
        <begin position="259"/>
        <end position="290"/>
    </location>
</feature>
<feature type="compositionally biased region" description="Basic residues" evidence="4">
    <location>
        <begin position="76"/>
        <end position="88"/>
    </location>
</feature>
<gene>
    <name evidence="5" type="ORF">ATEIFO6365_0005021100</name>
</gene>
<keyword evidence="3" id="KW-0010">Activator</keyword>
<organism evidence="5 6">
    <name type="scientific">Aspergillus terreus</name>
    <dbReference type="NCBI Taxonomy" id="33178"/>
    <lineage>
        <taxon>Eukaryota</taxon>
        <taxon>Fungi</taxon>
        <taxon>Dikarya</taxon>
        <taxon>Ascomycota</taxon>
        <taxon>Pezizomycotina</taxon>
        <taxon>Eurotiomycetes</taxon>
        <taxon>Eurotiomycetidae</taxon>
        <taxon>Eurotiales</taxon>
        <taxon>Aspergillaceae</taxon>
        <taxon>Aspergillus</taxon>
        <taxon>Aspergillus subgen. Circumdati</taxon>
    </lineage>
</organism>
<feature type="compositionally biased region" description="Acidic residues" evidence="4">
    <location>
        <begin position="94"/>
        <end position="110"/>
    </location>
</feature>
<keyword evidence="3" id="KW-0156">Chromatin regulator</keyword>
<reference evidence="5 6" key="1">
    <citation type="submission" date="2020-01" db="EMBL/GenBank/DDBJ databases">
        <title>Aspergillus terreus IFO 6365 whole genome shotgun sequence.</title>
        <authorList>
            <person name="Kanamasa S."/>
            <person name="Takahashi H."/>
        </authorList>
    </citation>
    <scope>NUCLEOTIDE SEQUENCE [LARGE SCALE GENOMIC DNA]</scope>
    <source>
        <strain evidence="5 6">IFO 6365</strain>
    </source>
</reference>
<evidence type="ECO:0000256" key="3">
    <source>
        <dbReference type="RuleBase" id="RU363091"/>
    </source>
</evidence>
<dbReference type="Proteomes" id="UP000452235">
    <property type="component" value="Unassembled WGS sequence"/>
</dbReference>
<sequence length="353" mass="39672">MSADPATMDDPMIEDEQYDSAEDEDFQLDDAQDEGDITSSEDEQQPASKRRKRVAQDTDLEAAALDSGDEITIQKAKSKKQKKQRGKKSKDSGAADEDDEDDVDFDDEEGGPGGFVRTRAMKMRMQEERKPLAKIDGATIDVDELWAKMNAPDTDAGLLPSQIEKKDDLPKDEEQKPDAQDTAPSSENKPPQTKYPEEMIKIKRTYKFAGEMITEEKVVPKESAEAKIFLAEQDAEAAAAEDTEKAKVTVKLRRPLRKVSRFDPNPTGSIKKSWEKQQTTDTAGQEENLRGPKINTVEKSRLDWAAYVDQAGIQDELRVHSKAKEGFLGRMDFLDRVGAKREEERRNARLKGM</sequence>
<feature type="region of interest" description="Disordered" evidence="4">
    <location>
        <begin position="151"/>
        <end position="198"/>
    </location>
</feature>
<evidence type="ECO:0000313" key="6">
    <source>
        <dbReference type="Proteomes" id="UP000452235"/>
    </source>
</evidence>
<dbReference type="OrthoDB" id="445677at2759"/>
<dbReference type="PANTHER" id="PTHR48295:SF1">
    <property type="entry name" value="SWR1-COMPLEX PROTEIN 5"/>
    <property type="match status" value="1"/>
</dbReference>
<comment type="subcellular location">
    <subcellularLocation>
        <location evidence="3">Nucleus</location>
    </subcellularLocation>
</comment>
<dbReference type="Pfam" id="PF07572">
    <property type="entry name" value="BCNT"/>
    <property type="match status" value="1"/>
</dbReference>
<dbReference type="GO" id="GO:0005634">
    <property type="term" value="C:nucleus"/>
    <property type="evidence" value="ECO:0007669"/>
    <property type="project" value="UniProtKB-SubCell"/>
</dbReference>
<feature type="compositionally biased region" description="Polar residues" evidence="4">
    <location>
        <begin position="266"/>
        <end position="285"/>
    </location>
</feature>